<dbReference type="PANTHER" id="PTHR43035:SF1">
    <property type="entry name" value="FATTY ACID REPRESSION MUTANT PROTEIN 2-RELATED"/>
    <property type="match status" value="1"/>
</dbReference>
<keyword evidence="9" id="KW-1185">Reference proteome</keyword>
<evidence type="ECO:0000256" key="1">
    <source>
        <dbReference type="ARBA" id="ARBA00004123"/>
    </source>
</evidence>
<name>A0A9P9E2K1_9PLEO</name>
<sequence>MSSTTSFLTAVANRRSIYALTKNLSTPTSRILEIVTHALKHTPSPFNVRSARCIVLFGPDHDALWQHAFQVVQDSTPAALNILGPKIKGYEAAAGSVLVFDSTEAFTHLTPRFSAISKQFPEWEEHSSGMHQFIVWTALEEEGLGCNLQHYQPGIVPFVREKYGVPEDWKLKCQLVFGGLQEGVERPVEKEKTWLEESLRVYGA</sequence>
<dbReference type="GO" id="GO:0005737">
    <property type="term" value="C:cytoplasm"/>
    <property type="evidence" value="ECO:0007669"/>
    <property type="project" value="UniProtKB-SubCell"/>
</dbReference>
<dbReference type="OrthoDB" id="2138173at2759"/>
<comment type="similarity">
    <text evidence="3">Belongs to the nitroreductase family.</text>
</comment>
<dbReference type="EMBL" id="JAGMWT010000004">
    <property type="protein sequence ID" value="KAH7130785.1"/>
    <property type="molecule type" value="Genomic_DNA"/>
</dbReference>
<keyword evidence="6" id="KW-0539">Nucleus</keyword>
<dbReference type="FunFam" id="3.40.109.10:FF:000001">
    <property type="entry name" value="Nitroreductase family"/>
    <property type="match status" value="1"/>
</dbReference>
<gene>
    <name evidence="8" type="ORF">B0J11DRAFT_261478</name>
</gene>
<organism evidence="8 9">
    <name type="scientific">Dendryphion nanum</name>
    <dbReference type="NCBI Taxonomy" id="256645"/>
    <lineage>
        <taxon>Eukaryota</taxon>
        <taxon>Fungi</taxon>
        <taxon>Dikarya</taxon>
        <taxon>Ascomycota</taxon>
        <taxon>Pezizomycotina</taxon>
        <taxon>Dothideomycetes</taxon>
        <taxon>Pleosporomycetidae</taxon>
        <taxon>Pleosporales</taxon>
        <taxon>Torulaceae</taxon>
        <taxon>Dendryphion</taxon>
    </lineage>
</organism>
<keyword evidence="5" id="KW-0560">Oxidoreductase</keyword>
<dbReference type="Gene3D" id="3.40.109.10">
    <property type="entry name" value="NADH Oxidase"/>
    <property type="match status" value="1"/>
</dbReference>
<dbReference type="AlphaFoldDB" id="A0A9P9E2K1"/>
<dbReference type="GO" id="GO:0034599">
    <property type="term" value="P:cellular response to oxidative stress"/>
    <property type="evidence" value="ECO:0007669"/>
    <property type="project" value="InterPro"/>
</dbReference>
<proteinExistence type="inferred from homology"/>
<reference evidence="8" key="1">
    <citation type="journal article" date="2021" name="Nat. Commun.">
        <title>Genetic determinants of endophytism in the Arabidopsis root mycobiome.</title>
        <authorList>
            <person name="Mesny F."/>
            <person name="Miyauchi S."/>
            <person name="Thiergart T."/>
            <person name="Pickel B."/>
            <person name="Atanasova L."/>
            <person name="Karlsson M."/>
            <person name="Huettel B."/>
            <person name="Barry K.W."/>
            <person name="Haridas S."/>
            <person name="Chen C."/>
            <person name="Bauer D."/>
            <person name="Andreopoulos W."/>
            <person name="Pangilinan J."/>
            <person name="LaButti K."/>
            <person name="Riley R."/>
            <person name="Lipzen A."/>
            <person name="Clum A."/>
            <person name="Drula E."/>
            <person name="Henrissat B."/>
            <person name="Kohler A."/>
            <person name="Grigoriev I.V."/>
            <person name="Martin F.M."/>
            <person name="Hacquard S."/>
        </authorList>
    </citation>
    <scope>NUCLEOTIDE SEQUENCE</scope>
    <source>
        <strain evidence="8">MPI-CAGE-CH-0243</strain>
    </source>
</reference>
<evidence type="ECO:0000313" key="8">
    <source>
        <dbReference type="EMBL" id="KAH7130785.1"/>
    </source>
</evidence>
<evidence type="ECO:0000256" key="6">
    <source>
        <dbReference type="ARBA" id="ARBA00023242"/>
    </source>
</evidence>
<feature type="domain" description="Nitroreductase" evidence="7">
    <location>
        <begin position="11"/>
        <end position="178"/>
    </location>
</feature>
<evidence type="ECO:0000256" key="2">
    <source>
        <dbReference type="ARBA" id="ARBA00004496"/>
    </source>
</evidence>
<dbReference type="PANTHER" id="PTHR43035">
    <property type="entry name" value="FATTY ACID REPRESSION MUTANT PROTEIN 2-RELATED"/>
    <property type="match status" value="1"/>
</dbReference>
<dbReference type="InterPro" id="IPR033877">
    <property type="entry name" value="Frm2/Hbn1"/>
</dbReference>
<protein>
    <submittedName>
        <fullName evidence="8">Nitroreductase-like protein</fullName>
    </submittedName>
</protein>
<keyword evidence="4" id="KW-0963">Cytoplasm</keyword>
<dbReference type="SUPFAM" id="SSF55469">
    <property type="entry name" value="FMN-dependent nitroreductase-like"/>
    <property type="match status" value="1"/>
</dbReference>
<comment type="subcellular location">
    <subcellularLocation>
        <location evidence="2">Cytoplasm</location>
    </subcellularLocation>
    <subcellularLocation>
        <location evidence="1">Nucleus</location>
    </subcellularLocation>
</comment>
<evidence type="ECO:0000256" key="4">
    <source>
        <dbReference type="ARBA" id="ARBA00022490"/>
    </source>
</evidence>
<evidence type="ECO:0000259" key="7">
    <source>
        <dbReference type="Pfam" id="PF00881"/>
    </source>
</evidence>
<dbReference type="InterPro" id="IPR000415">
    <property type="entry name" value="Nitroreductase-like"/>
</dbReference>
<dbReference type="Pfam" id="PF00881">
    <property type="entry name" value="Nitroreductase"/>
    <property type="match status" value="1"/>
</dbReference>
<evidence type="ECO:0000256" key="5">
    <source>
        <dbReference type="ARBA" id="ARBA00023002"/>
    </source>
</evidence>
<dbReference type="GO" id="GO:0005634">
    <property type="term" value="C:nucleus"/>
    <property type="evidence" value="ECO:0007669"/>
    <property type="project" value="UniProtKB-SubCell"/>
</dbReference>
<evidence type="ECO:0000256" key="3">
    <source>
        <dbReference type="ARBA" id="ARBA00007118"/>
    </source>
</evidence>
<dbReference type="Proteomes" id="UP000700596">
    <property type="component" value="Unassembled WGS sequence"/>
</dbReference>
<dbReference type="GO" id="GO:0016491">
    <property type="term" value="F:oxidoreductase activity"/>
    <property type="evidence" value="ECO:0007669"/>
    <property type="project" value="UniProtKB-KW"/>
</dbReference>
<accession>A0A9P9E2K1</accession>
<evidence type="ECO:0000313" key="9">
    <source>
        <dbReference type="Proteomes" id="UP000700596"/>
    </source>
</evidence>
<comment type="caution">
    <text evidence="8">The sequence shown here is derived from an EMBL/GenBank/DDBJ whole genome shotgun (WGS) entry which is preliminary data.</text>
</comment>
<dbReference type="InterPro" id="IPR029479">
    <property type="entry name" value="Nitroreductase"/>
</dbReference>